<gene>
    <name evidence="1" type="ORF">SAMN05216287_3303</name>
</gene>
<name>A0A1H3D805_9PSED</name>
<dbReference type="AlphaFoldDB" id="A0A1H3D805"/>
<dbReference type="STRING" id="1007099.SAMN05216287_3303"/>
<dbReference type="EMBL" id="FNNU01000005">
    <property type="protein sequence ID" value="SDX61884.1"/>
    <property type="molecule type" value="Genomic_DNA"/>
</dbReference>
<reference evidence="2" key="1">
    <citation type="submission" date="2016-10" db="EMBL/GenBank/DDBJ databases">
        <authorList>
            <person name="Varghese N."/>
            <person name="Submissions S."/>
        </authorList>
    </citation>
    <scope>NUCLEOTIDE SEQUENCE [LARGE SCALE GENOMIC DNA]</scope>
    <source>
        <strain evidence="2">NRRL B-59562</strain>
    </source>
</reference>
<keyword evidence="2" id="KW-1185">Reference proteome</keyword>
<organism evidence="1 2">
    <name type="scientific">Pseudomonas kuykendallii</name>
    <dbReference type="NCBI Taxonomy" id="1007099"/>
    <lineage>
        <taxon>Bacteria</taxon>
        <taxon>Pseudomonadati</taxon>
        <taxon>Pseudomonadota</taxon>
        <taxon>Gammaproteobacteria</taxon>
        <taxon>Pseudomonadales</taxon>
        <taxon>Pseudomonadaceae</taxon>
        <taxon>Pseudomonas</taxon>
    </lineage>
</organism>
<sequence>MNCLICNADAHEFHNGFDGIECECHHCGHYAITDALLKIRHGRHFDVFDTRVLLAVLRGEHPHAVPVITEANVYWQRLLA</sequence>
<dbReference type="RefSeq" id="WP_090230546.1">
    <property type="nucleotide sequence ID" value="NZ_FNNU01000005.1"/>
</dbReference>
<dbReference type="Proteomes" id="UP000243778">
    <property type="component" value="Unassembled WGS sequence"/>
</dbReference>
<proteinExistence type="predicted"/>
<evidence type="ECO:0000313" key="2">
    <source>
        <dbReference type="Proteomes" id="UP000243778"/>
    </source>
</evidence>
<protein>
    <submittedName>
        <fullName evidence="1">Uncharacterized protein</fullName>
    </submittedName>
</protein>
<accession>A0A1H3D805</accession>
<dbReference type="OrthoDB" id="6912229at2"/>
<evidence type="ECO:0000313" key="1">
    <source>
        <dbReference type="EMBL" id="SDX61884.1"/>
    </source>
</evidence>